<dbReference type="Proteomes" id="UP000182100">
    <property type="component" value="Unassembled WGS sequence"/>
</dbReference>
<proteinExistence type="predicted"/>
<dbReference type="RefSeq" id="WP_055573977.1">
    <property type="nucleotide sequence ID" value="NZ_FMZK01000002.1"/>
</dbReference>
<name>A0A1G6ME35_9ACTN</name>
<organism evidence="1 2">
    <name type="scientific">Streptomyces prasinopilosus</name>
    <dbReference type="NCBI Taxonomy" id="67344"/>
    <lineage>
        <taxon>Bacteria</taxon>
        <taxon>Bacillati</taxon>
        <taxon>Actinomycetota</taxon>
        <taxon>Actinomycetes</taxon>
        <taxon>Kitasatosporales</taxon>
        <taxon>Streptomycetaceae</taxon>
        <taxon>Streptomyces</taxon>
    </lineage>
</organism>
<accession>A0A1G6ME35</accession>
<dbReference type="EMBL" id="FMZK01000002">
    <property type="protein sequence ID" value="SDC53215.1"/>
    <property type="molecule type" value="Genomic_DNA"/>
</dbReference>
<gene>
    <name evidence="1" type="ORF">SAMN05216505_102474</name>
</gene>
<evidence type="ECO:0000313" key="2">
    <source>
        <dbReference type="Proteomes" id="UP000182100"/>
    </source>
</evidence>
<sequence length="181" mass="18315">MKAKFGLAASAILVVGGMGLTVAPASAAPTAPTAQCSVVSAGIGQFQLVGSGFKANAPVNVLKNGALQAVATADGAGAFTVGAVRGNYTAVDHSGNSAKCSDPFTTTEEEETEIGQGYTKGFTDGQAAGKKAAKDTMCGTPQIPRNLRQDAYADGFRDGFTRGFDSVCAQEQGQGNQDNDL</sequence>
<reference evidence="2" key="1">
    <citation type="submission" date="2016-10" db="EMBL/GenBank/DDBJ databases">
        <authorList>
            <person name="Varghese N."/>
            <person name="Submissions S."/>
        </authorList>
    </citation>
    <scope>NUCLEOTIDE SEQUENCE [LARGE SCALE GENOMIC DNA]</scope>
    <source>
        <strain evidence="2">CGMCC 4.3504</strain>
    </source>
</reference>
<dbReference type="AlphaFoldDB" id="A0A1G6ME35"/>
<evidence type="ECO:0000313" key="1">
    <source>
        <dbReference type="EMBL" id="SDC53215.1"/>
    </source>
</evidence>
<protein>
    <submittedName>
        <fullName evidence="1">Uncharacterized protein</fullName>
    </submittedName>
</protein>
<keyword evidence="2" id="KW-1185">Reference proteome</keyword>